<dbReference type="AlphaFoldDB" id="A0AAW2XV09"/>
<name>A0AAW2XV09_9LAMI</name>
<organism evidence="2">
    <name type="scientific">Sesamum latifolium</name>
    <dbReference type="NCBI Taxonomy" id="2727402"/>
    <lineage>
        <taxon>Eukaryota</taxon>
        <taxon>Viridiplantae</taxon>
        <taxon>Streptophyta</taxon>
        <taxon>Embryophyta</taxon>
        <taxon>Tracheophyta</taxon>
        <taxon>Spermatophyta</taxon>
        <taxon>Magnoliopsida</taxon>
        <taxon>eudicotyledons</taxon>
        <taxon>Gunneridae</taxon>
        <taxon>Pentapetalae</taxon>
        <taxon>asterids</taxon>
        <taxon>lamiids</taxon>
        <taxon>Lamiales</taxon>
        <taxon>Pedaliaceae</taxon>
        <taxon>Sesamum</taxon>
    </lineage>
</organism>
<evidence type="ECO:0000313" key="2">
    <source>
        <dbReference type="EMBL" id="KAL0457969.1"/>
    </source>
</evidence>
<feature type="compositionally biased region" description="Basic and acidic residues" evidence="1">
    <location>
        <begin position="1"/>
        <end position="10"/>
    </location>
</feature>
<gene>
    <name evidence="2" type="ORF">Slati_0424100</name>
</gene>
<comment type="caution">
    <text evidence="2">The sequence shown here is derived from an EMBL/GenBank/DDBJ whole genome shotgun (WGS) entry which is preliminary data.</text>
</comment>
<sequence length="114" mass="13092">MATENEHVSGEESTTEVVMSQEEEIPHLIKDKTLSKKKLRRYDSLDVESGNLRHPHHGGAAPKYWGWCCNWRSRVSEWCTGTSERRCTCIPALLVVESNTTMIYLEFCRSSFTP</sequence>
<feature type="region of interest" description="Disordered" evidence="1">
    <location>
        <begin position="1"/>
        <end position="22"/>
    </location>
</feature>
<protein>
    <submittedName>
        <fullName evidence="2">Uncharacterized protein</fullName>
    </submittedName>
</protein>
<dbReference type="EMBL" id="JACGWN010000002">
    <property type="protein sequence ID" value="KAL0457969.1"/>
    <property type="molecule type" value="Genomic_DNA"/>
</dbReference>
<evidence type="ECO:0000256" key="1">
    <source>
        <dbReference type="SAM" id="MobiDB-lite"/>
    </source>
</evidence>
<reference evidence="2" key="1">
    <citation type="submission" date="2020-06" db="EMBL/GenBank/DDBJ databases">
        <authorList>
            <person name="Li T."/>
            <person name="Hu X."/>
            <person name="Zhang T."/>
            <person name="Song X."/>
            <person name="Zhang H."/>
            <person name="Dai N."/>
            <person name="Sheng W."/>
            <person name="Hou X."/>
            <person name="Wei L."/>
        </authorList>
    </citation>
    <scope>NUCLEOTIDE SEQUENCE</scope>
    <source>
        <strain evidence="2">KEN1</strain>
        <tissue evidence="2">Leaf</tissue>
    </source>
</reference>
<proteinExistence type="predicted"/>
<accession>A0AAW2XV09</accession>
<reference evidence="2" key="2">
    <citation type="journal article" date="2024" name="Plant">
        <title>Genomic evolution and insights into agronomic trait innovations of Sesamum species.</title>
        <authorList>
            <person name="Miao H."/>
            <person name="Wang L."/>
            <person name="Qu L."/>
            <person name="Liu H."/>
            <person name="Sun Y."/>
            <person name="Le M."/>
            <person name="Wang Q."/>
            <person name="Wei S."/>
            <person name="Zheng Y."/>
            <person name="Lin W."/>
            <person name="Duan Y."/>
            <person name="Cao H."/>
            <person name="Xiong S."/>
            <person name="Wang X."/>
            <person name="Wei L."/>
            <person name="Li C."/>
            <person name="Ma Q."/>
            <person name="Ju M."/>
            <person name="Zhao R."/>
            <person name="Li G."/>
            <person name="Mu C."/>
            <person name="Tian Q."/>
            <person name="Mei H."/>
            <person name="Zhang T."/>
            <person name="Gao T."/>
            <person name="Zhang H."/>
        </authorList>
    </citation>
    <scope>NUCLEOTIDE SEQUENCE</scope>
    <source>
        <strain evidence="2">KEN1</strain>
    </source>
</reference>